<dbReference type="GO" id="GO:0016020">
    <property type="term" value="C:membrane"/>
    <property type="evidence" value="ECO:0007669"/>
    <property type="project" value="TreeGrafter"/>
</dbReference>
<organism evidence="3 4">
    <name type="scientific">Lentzea alba</name>
    <dbReference type="NCBI Taxonomy" id="2714351"/>
    <lineage>
        <taxon>Bacteria</taxon>
        <taxon>Bacillati</taxon>
        <taxon>Actinomycetota</taxon>
        <taxon>Actinomycetes</taxon>
        <taxon>Pseudonocardiales</taxon>
        <taxon>Pseudonocardiaceae</taxon>
        <taxon>Lentzea</taxon>
    </lineage>
</organism>
<reference evidence="3 4" key="1">
    <citation type="submission" date="2020-03" db="EMBL/GenBank/DDBJ databases">
        <title>Isolation and identification of active actinomycetes.</title>
        <authorList>
            <person name="Sun X."/>
        </authorList>
    </citation>
    <scope>NUCLEOTIDE SEQUENCE [LARGE SCALE GENOMIC DNA]</scope>
    <source>
        <strain evidence="3 4">NEAU-D13</strain>
    </source>
</reference>
<keyword evidence="3" id="KW-0808">Transferase</keyword>
<dbReference type="InterPro" id="IPR002656">
    <property type="entry name" value="Acyl_transf_3_dom"/>
</dbReference>
<protein>
    <submittedName>
        <fullName evidence="3">Acyltransferase</fullName>
    </submittedName>
</protein>
<feature type="transmembrane region" description="Helical" evidence="1">
    <location>
        <begin position="54"/>
        <end position="73"/>
    </location>
</feature>
<feature type="domain" description="Acyltransferase 3" evidence="2">
    <location>
        <begin position="8"/>
        <end position="311"/>
    </location>
</feature>
<dbReference type="Proteomes" id="UP000481360">
    <property type="component" value="Unassembled WGS sequence"/>
</dbReference>
<evidence type="ECO:0000259" key="2">
    <source>
        <dbReference type="Pfam" id="PF01757"/>
    </source>
</evidence>
<dbReference type="EMBL" id="JAAMPJ010000006">
    <property type="protein sequence ID" value="NGY61684.1"/>
    <property type="molecule type" value="Genomic_DNA"/>
</dbReference>
<feature type="transmembrane region" description="Helical" evidence="1">
    <location>
        <begin position="160"/>
        <end position="177"/>
    </location>
</feature>
<feature type="transmembrane region" description="Helical" evidence="1">
    <location>
        <begin position="268"/>
        <end position="288"/>
    </location>
</feature>
<keyword evidence="1" id="KW-0812">Transmembrane</keyword>
<gene>
    <name evidence="3" type="ORF">G7043_22405</name>
</gene>
<comment type="caution">
    <text evidence="3">The sequence shown here is derived from an EMBL/GenBank/DDBJ whole genome shotgun (WGS) entry which is preliminary data.</text>
</comment>
<dbReference type="Pfam" id="PF01757">
    <property type="entry name" value="Acyl_transf_3"/>
    <property type="match status" value="1"/>
</dbReference>
<feature type="transmembrane region" description="Helical" evidence="1">
    <location>
        <begin position="137"/>
        <end position="154"/>
    </location>
</feature>
<dbReference type="AlphaFoldDB" id="A0A7C9RSC6"/>
<evidence type="ECO:0000256" key="1">
    <source>
        <dbReference type="SAM" id="Phobius"/>
    </source>
</evidence>
<feature type="transmembrane region" description="Helical" evidence="1">
    <location>
        <begin position="227"/>
        <end position="247"/>
    </location>
</feature>
<keyword evidence="1" id="KW-0472">Membrane</keyword>
<keyword evidence="4" id="KW-1185">Reference proteome</keyword>
<dbReference type="GO" id="GO:0000271">
    <property type="term" value="P:polysaccharide biosynthetic process"/>
    <property type="evidence" value="ECO:0007669"/>
    <property type="project" value="TreeGrafter"/>
</dbReference>
<feature type="transmembrane region" description="Helical" evidence="1">
    <location>
        <begin position="189"/>
        <end position="207"/>
    </location>
</feature>
<feature type="transmembrane region" description="Helical" evidence="1">
    <location>
        <begin position="12"/>
        <end position="34"/>
    </location>
</feature>
<keyword evidence="3" id="KW-0012">Acyltransferase</keyword>
<feature type="transmembrane region" description="Helical" evidence="1">
    <location>
        <begin position="116"/>
        <end position="132"/>
    </location>
</feature>
<proteinExistence type="predicted"/>
<keyword evidence="1" id="KW-1133">Transmembrane helix</keyword>
<dbReference type="GO" id="GO:0016747">
    <property type="term" value="F:acyltransferase activity, transferring groups other than amino-acyl groups"/>
    <property type="evidence" value="ECO:0007669"/>
    <property type="project" value="InterPro"/>
</dbReference>
<evidence type="ECO:0000313" key="4">
    <source>
        <dbReference type="Proteomes" id="UP000481360"/>
    </source>
</evidence>
<sequence length="347" mass="38567">MFHYGGRQWGWISGWIGVHIFFVLSGFLITTLALREEDRSGRVSLRDFYLRRAFRILPVYFAVLGLNVAVHVMRGDFRSSGLVDNLAYYLTFTSEFVDLPVAPFAQSWTLGIEQKFYLVWPLLAFVLCARVFARRLAMTLTTLAVLVLTLLPATDNHDSIAVHYIPLILGSLLAIVLHNPKGFALLSGLTRPVAVWVVGIMFLAAHWSIWPVFQWLSGGVVSFNDSYLIIIPAYSVVVTLLIPTLLAPGPGRRLLSTGVMRYIGDRSYSIYLVQGMAGVAVAAMFPKLLNWPTLNWIGVGLVSLALADLLFRYVEQPLIEVGRNVVNRRKKADPVVAAEPALVPQPA</sequence>
<dbReference type="InterPro" id="IPR050879">
    <property type="entry name" value="Acyltransferase_3"/>
</dbReference>
<accession>A0A7C9RSC6</accession>
<dbReference type="PANTHER" id="PTHR23028:SF53">
    <property type="entry name" value="ACYL_TRANSF_3 DOMAIN-CONTAINING PROTEIN"/>
    <property type="match status" value="1"/>
</dbReference>
<evidence type="ECO:0000313" key="3">
    <source>
        <dbReference type="EMBL" id="NGY61684.1"/>
    </source>
</evidence>
<name>A0A7C9RSC6_9PSEU</name>
<dbReference type="PANTHER" id="PTHR23028">
    <property type="entry name" value="ACETYLTRANSFERASE"/>
    <property type="match status" value="1"/>
</dbReference>
<feature type="transmembrane region" description="Helical" evidence="1">
    <location>
        <begin position="294"/>
        <end position="314"/>
    </location>
</feature>